<evidence type="ECO:0000313" key="4">
    <source>
        <dbReference type="EMBL" id="PWC13206.1"/>
    </source>
</evidence>
<sequence>MTKSNIKRKNDPVLTQTLILDAATSEFAEKGFDGARVDQIAQRANVNKQLIYYYFVNKDELFTRTLELAYQQIRTHESELKLDNLPADQAILALVEFTWNYYLKHPEFICLLNSENQMKARHMASSPTAVQINQPWLSLSQRIIDKGIKEGTIRPDIDAMQLNINISALGFFYLINQSTLSIIYKKDLMNENTLKERLDVMKDTIACWICPRSKK</sequence>
<dbReference type="PRINTS" id="PR00455">
    <property type="entry name" value="HTHTETR"/>
</dbReference>
<proteinExistence type="predicted"/>
<dbReference type="InterPro" id="IPR036271">
    <property type="entry name" value="Tet_transcr_reg_TetR-rel_C_sf"/>
</dbReference>
<comment type="caution">
    <text evidence="4">The sequence shown here is derived from an EMBL/GenBank/DDBJ whole genome shotgun (WGS) entry which is preliminary data.</text>
</comment>
<dbReference type="AlphaFoldDB" id="A0A2U1TUW4"/>
<feature type="domain" description="HTH tetR-type" evidence="3">
    <location>
        <begin position="13"/>
        <end position="73"/>
    </location>
</feature>
<feature type="DNA-binding region" description="H-T-H motif" evidence="2">
    <location>
        <begin position="36"/>
        <end position="55"/>
    </location>
</feature>
<dbReference type="OrthoDB" id="2356263at2"/>
<keyword evidence="5" id="KW-1185">Reference proteome</keyword>
<dbReference type="InterPro" id="IPR041474">
    <property type="entry name" value="NicS_C"/>
</dbReference>
<protein>
    <submittedName>
        <fullName evidence="4">TetR family transcriptional regulator</fullName>
    </submittedName>
</protein>
<accession>A0A2U1TUW4</accession>
<dbReference type="Pfam" id="PF17938">
    <property type="entry name" value="TetR_C_29"/>
    <property type="match status" value="1"/>
</dbReference>
<dbReference type="Proteomes" id="UP000245138">
    <property type="component" value="Unassembled WGS sequence"/>
</dbReference>
<evidence type="ECO:0000259" key="3">
    <source>
        <dbReference type="PROSITE" id="PS50977"/>
    </source>
</evidence>
<dbReference type="SUPFAM" id="SSF48498">
    <property type="entry name" value="Tetracyclin repressor-like, C-terminal domain"/>
    <property type="match status" value="1"/>
</dbReference>
<evidence type="ECO:0000313" key="5">
    <source>
        <dbReference type="Proteomes" id="UP000245138"/>
    </source>
</evidence>
<dbReference type="RefSeq" id="WP_109053872.1">
    <property type="nucleotide sequence ID" value="NZ_QDKJ01000005.1"/>
</dbReference>
<dbReference type="Gene3D" id="1.10.357.10">
    <property type="entry name" value="Tetracycline Repressor, domain 2"/>
    <property type="match status" value="1"/>
</dbReference>
<name>A0A2U1TUW4_9GAMM</name>
<evidence type="ECO:0000256" key="2">
    <source>
        <dbReference type="PROSITE-ProRule" id="PRU00335"/>
    </source>
</evidence>
<dbReference type="GO" id="GO:0003677">
    <property type="term" value="F:DNA binding"/>
    <property type="evidence" value="ECO:0007669"/>
    <property type="project" value="UniProtKB-UniRule"/>
</dbReference>
<dbReference type="InterPro" id="IPR001647">
    <property type="entry name" value="HTH_TetR"/>
</dbReference>
<organism evidence="4 5">
    <name type="scientific">Brenneria roseae subsp. americana</name>
    <dbReference type="NCBI Taxonomy" id="1508507"/>
    <lineage>
        <taxon>Bacteria</taxon>
        <taxon>Pseudomonadati</taxon>
        <taxon>Pseudomonadota</taxon>
        <taxon>Gammaproteobacteria</taxon>
        <taxon>Enterobacterales</taxon>
        <taxon>Pectobacteriaceae</taxon>
        <taxon>Brenneria</taxon>
    </lineage>
</organism>
<reference evidence="4 5" key="1">
    <citation type="submission" date="2018-04" db="EMBL/GenBank/DDBJ databases">
        <title>Brenneria corticis sp.nov.</title>
        <authorList>
            <person name="Li Y."/>
        </authorList>
    </citation>
    <scope>NUCLEOTIDE SEQUENCE [LARGE SCALE GENOMIC DNA]</scope>
    <source>
        <strain evidence="4 5">LMG 27715</strain>
    </source>
</reference>
<dbReference type="EMBL" id="QDKJ01000005">
    <property type="protein sequence ID" value="PWC13206.1"/>
    <property type="molecule type" value="Genomic_DNA"/>
</dbReference>
<dbReference type="SUPFAM" id="SSF46689">
    <property type="entry name" value="Homeodomain-like"/>
    <property type="match status" value="1"/>
</dbReference>
<gene>
    <name evidence="4" type="ORF">B4923_08255</name>
</gene>
<dbReference type="PANTHER" id="PTHR30328">
    <property type="entry name" value="TRANSCRIPTIONAL REPRESSOR"/>
    <property type="match status" value="1"/>
</dbReference>
<dbReference type="InterPro" id="IPR050109">
    <property type="entry name" value="HTH-type_TetR-like_transc_reg"/>
</dbReference>
<dbReference type="PROSITE" id="PS50977">
    <property type="entry name" value="HTH_TETR_2"/>
    <property type="match status" value="1"/>
</dbReference>
<dbReference type="PANTHER" id="PTHR30328:SF54">
    <property type="entry name" value="HTH-TYPE TRANSCRIPTIONAL REPRESSOR SCO4008"/>
    <property type="match status" value="1"/>
</dbReference>
<keyword evidence="1 2" id="KW-0238">DNA-binding</keyword>
<dbReference type="InterPro" id="IPR009057">
    <property type="entry name" value="Homeodomain-like_sf"/>
</dbReference>
<dbReference type="Pfam" id="PF00440">
    <property type="entry name" value="TetR_N"/>
    <property type="match status" value="1"/>
</dbReference>
<evidence type="ECO:0000256" key="1">
    <source>
        <dbReference type="ARBA" id="ARBA00023125"/>
    </source>
</evidence>